<gene>
    <name evidence="1" type="ORF">FA14DRAFT_151910</name>
</gene>
<evidence type="ECO:0000313" key="2">
    <source>
        <dbReference type="Proteomes" id="UP000245771"/>
    </source>
</evidence>
<evidence type="ECO:0000313" key="1">
    <source>
        <dbReference type="EMBL" id="PWN36468.1"/>
    </source>
</evidence>
<sequence length="239" mass="27061">MTTRVYLPRQETLYQTTGIDSLVTSVAAYVQAADGAHTPNKVALMYRAFCEALIQENLLKLHQIPAINIQYQGISYEICARSVEQNGKSRKQEGQEKSAGELVRLHLEKLSTAEIDFSQAREKVRLACFHLGQAYARWIFELLPTLDAPVTSKTFHREAYPIVQAHLLKLCKQSSESSILKRLERARKFFHMGSLIGVETLAECEDLTVKRMDKISMESLSLLEKHCKDELSKMNITGS</sequence>
<dbReference type="AlphaFoldDB" id="A0A316VHF8"/>
<dbReference type="OrthoDB" id="10326959at2759"/>
<proteinExistence type="predicted"/>
<dbReference type="RefSeq" id="XP_025356770.1">
    <property type="nucleotide sequence ID" value="XM_025497493.1"/>
</dbReference>
<dbReference type="InParanoid" id="A0A316VHF8"/>
<dbReference type="EMBL" id="KZ819602">
    <property type="protein sequence ID" value="PWN36468.1"/>
    <property type="molecule type" value="Genomic_DNA"/>
</dbReference>
<name>A0A316VHF8_9BASI</name>
<reference evidence="1 2" key="1">
    <citation type="journal article" date="2018" name="Mol. Biol. Evol.">
        <title>Broad Genomic Sampling Reveals a Smut Pathogenic Ancestry of the Fungal Clade Ustilaginomycotina.</title>
        <authorList>
            <person name="Kijpornyongpan T."/>
            <person name="Mondo S.J."/>
            <person name="Barry K."/>
            <person name="Sandor L."/>
            <person name="Lee J."/>
            <person name="Lipzen A."/>
            <person name="Pangilinan J."/>
            <person name="LaButti K."/>
            <person name="Hainaut M."/>
            <person name="Henrissat B."/>
            <person name="Grigoriev I.V."/>
            <person name="Spatafora J.W."/>
            <person name="Aime M.C."/>
        </authorList>
    </citation>
    <scope>NUCLEOTIDE SEQUENCE [LARGE SCALE GENOMIC DNA]</scope>
    <source>
        <strain evidence="1 2">MCA 3882</strain>
    </source>
</reference>
<accession>A0A316VHF8</accession>
<dbReference type="GeneID" id="37019274"/>
<keyword evidence="2" id="KW-1185">Reference proteome</keyword>
<dbReference type="Proteomes" id="UP000245771">
    <property type="component" value="Unassembled WGS sequence"/>
</dbReference>
<organism evidence="1 2">
    <name type="scientific">Meira miltonrushii</name>
    <dbReference type="NCBI Taxonomy" id="1280837"/>
    <lineage>
        <taxon>Eukaryota</taxon>
        <taxon>Fungi</taxon>
        <taxon>Dikarya</taxon>
        <taxon>Basidiomycota</taxon>
        <taxon>Ustilaginomycotina</taxon>
        <taxon>Exobasidiomycetes</taxon>
        <taxon>Exobasidiales</taxon>
        <taxon>Brachybasidiaceae</taxon>
        <taxon>Meira</taxon>
    </lineage>
</organism>
<protein>
    <submittedName>
        <fullName evidence="1">Uncharacterized protein</fullName>
    </submittedName>
</protein>